<keyword evidence="1" id="KW-0614">Plasmid</keyword>
<evidence type="ECO:0000313" key="2">
    <source>
        <dbReference type="Proteomes" id="UP000501063"/>
    </source>
</evidence>
<reference evidence="1 2" key="1">
    <citation type="submission" date="2020-02" db="EMBL/GenBank/DDBJ databases">
        <title>Integrative conjugative elements (ICEs) and plasmids drive adaptation of Pseudomonas nitroreducens strain HBP1 to wastewater environment.</title>
        <authorList>
            <person name="Sentchilo V."/>
            <person name="Carraro N."/>
            <person name="Bertelli C."/>
            <person name="van der Meer J.R."/>
        </authorList>
    </citation>
    <scope>NUCLEOTIDE SEQUENCE [LARGE SCALE GENOMIC DNA]</scope>
    <source>
        <strain evidence="1 2">HBP1</strain>
        <plasmid evidence="2">ppnihbp1_2</plasmid>
    </source>
</reference>
<dbReference type="RefSeq" id="WP_038803788.1">
    <property type="nucleotide sequence ID" value="NZ_CP049141.1"/>
</dbReference>
<protein>
    <submittedName>
        <fullName evidence="1">Uncharacterized protein</fullName>
    </submittedName>
</protein>
<dbReference type="Proteomes" id="UP000501063">
    <property type="component" value="Plasmid pPniHBP1_2"/>
</dbReference>
<name>A0A6G6J7B0_PSENT</name>
<proteinExistence type="predicted"/>
<dbReference type="KEGG" id="pnt:G5B91_32780"/>
<gene>
    <name evidence="1" type="ORF">G5B91_32780</name>
</gene>
<accession>A0A6G6J7B0</accession>
<dbReference type="AlphaFoldDB" id="A0A6G6J7B0"/>
<sequence>MAKEWEQARQRVFKTDLASIPTTTAKYPYGWSAKIAYASMKEYYLGQPLQLDKGPVPGPAFMKNRQVYGPVFVFPTQLPVDEGRHNLTAPQAMAELAKNLPDWFYLYYPGSKYSKEVLPAGVFNGTQTLRFVSK</sequence>
<dbReference type="EMBL" id="CP049141">
    <property type="protein sequence ID" value="QIE91134.1"/>
    <property type="molecule type" value="Genomic_DNA"/>
</dbReference>
<organism evidence="1 2">
    <name type="scientific">Pseudomonas nitroreducens</name>
    <dbReference type="NCBI Taxonomy" id="46680"/>
    <lineage>
        <taxon>Bacteria</taxon>
        <taxon>Pseudomonadati</taxon>
        <taxon>Pseudomonadota</taxon>
        <taxon>Gammaproteobacteria</taxon>
        <taxon>Pseudomonadales</taxon>
        <taxon>Pseudomonadaceae</taxon>
        <taxon>Pseudomonas</taxon>
    </lineage>
</organism>
<geneLocation type="plasmid" evidence="2">
    <name>ppnihbp1_2</name>
</geneLocation>
<evidence type="ECO:0000313" key="1">
    <source>
        <dbReference type="EMBL" id="QIE91134.1"/>
    </source>
</evidence>